<organism evidence="1">
    <name type="scientific">Hexamita inflata</name>
    <dbReference type="NCBI Taxonomy" id="28002"/>
    <lineage>
        <taxon>Eukaryota</taxon>
        <taxon>Metamonada</taxon>
        <taxon>Diplomonadida</taxon>
        <taxon>Hexamitidae</taxon>
        <taxon>Hexamitinae</taxon>
        <taxon>Hexamita</taxon>
    </lineage>
</organism>
<evidence type="ECO:0000313" key="2">
    <source>
        <dbReference type="EMBL" id="CAL6111769.1"/>
    </source>
</evidence>
<dbReference type="EMBL" id="CAXDID020000720">
    <property type="protein sequence ID" value="CAL6111769.1"/>
    <property type="molecule type" value="Genomic_DNA"/>
</dbReference>
<keyword evidence="3" id="KW-1185">Reference proteome</keyword>
<reference evidence="2 3" key="2">
    <citation type="submission" date="2024-07" db="EMBL/GenBank/DDBJ databases">
        <authorList>
            <person name="Akdeniz Z."/>
        </authorList>
    </citation>
    <scope>NUCLEOTIDE SEQUENCE [LARGE SCALE GENOMIC DNA]</scope>
</reference>
<accession>A0AA86P2H8</accession>
<reference evidence="1" key="1">
    <citation type="submission" date="2023-06" db="EMBL/GenBank/DDBJ databases">
        <authorList>
            <person name="Kurt Z."/>
        </authorList>
    </citation>
    <scope>NUCLEOTIDE SEQUENCE</scope>
</reference>
<dbReference type="AlphaFoldDB" id="A0AA86P2H8"/>
<evidence type="ECO:0000313" key="1">
    <source>
        <dbReference type="EMBL" id="CAI9930353.1"/>
    </source>
</evidence>
<sequence>MKYDKFKICKSPQQLQDEIKQLQNQQSELNKQQFLDLNMVSRVANQNMYEVEEYNKHQEAINQNSQNVLKQQIQFFNNKPKQPYTWQDMQKQQLQYEQEVCLTRMSQNDEITQKTMVIDQNLQELKEYQYEQINEEIVDLMISKHIQHDEFTFNHLEYSQKRLEIQQPSNQLLFEENAQILL</sequence>
<proteinExistence type="predicted"/>
<protein>
    <submittedName>
        <fullName evidence="2">Hypothetical_protein</fullName>
    </submittedName>
</protein>
<evidence type="ECO:0000313" key="3">
    <source>
        <dbReference type="Proteomes" id="UP001642409"/>
    </source>
</evidence>
<dbReference type="EMBL" id="CATOUU010000463">
    <property type="protein sequence ID" value="CAI9930353.1"/>
    <property type="molecule type" value="Genomic_DNA"/>
</dbReference>
<comment type="caution">
    <text evidence="1">The sequence shown here is derived from an EMBL/GenBank/DDBJ whole genome shotgun (WGS) entry which is preliminary data.</text>
</comment>
<gene>
    <name evidence="1" type="ORF">HINF_LOCUS17998</name>
    <name evidence="2" type="ORF">HINF_LOCUS76641</name>
</gene>
<dbReference type="Proteomes" id="UP001642409">
    <property type="component" value="Unassembled WGS sequence"/>
</dbReference>
<name>A0AA86P2H8_9EUKA</name>